<evidence type="ECO:0008006" key="4">
    <source>
        <dbReference type="Google" id="ProtNLM"/>
    </source>
</evidence>
<dbReference type="AlphaFoldDB" id="A0A1I0LA46"/>
<proteinExistence type="predicted"/>
<name>A0A1I0LA46_9BACT</name>
<evidence type="ECO:0000256" key="1">
    <source>
        <dbReference type="SAM" id="SignalP"/>
    </source>
</evidence>
<evidence type="ECO:0000313" key="2">
    <source>
        <dbReference type="EMBL" id="SEU36980.1"/>
    </source>
</evidence>
<dbReference type="EMBL" id="FOIJ01000023">
    <property type="protein sequence ID" value="SEU36980.1"/>
    <property type="molecule type" value="Genomic_DNA"/>
</dbReference>
<evidence type="ECO:0000313" key="3">
    <source>
        <dbReference type="Proteomes" id="UP000199181"/>
    </source>
</evidence>
<sequence>MLHKTLALAVLTLCLAACGDTEPEAGDDCEGNTGACTSSSTALLCEGGTLRLFNCRGAAGCIGDDEKLACDLTNARPGDRCRSVQENLGQCDASNANQLLRCSEGSWRAAACKGCAVQSGSIVCQP</sequence>
<organism evidence="2 3">
    <name type="scientific">Stigmatella erecta</name>
    <dbReference type="NCBI Taxonomy" id="83460"/>
    <lineage>
        <taxon>Bacteria</taxon>
        <taxon>Pseudomonadati</taxon>
        <taxon>Myxococcota</taxon>
        <taxon>Myxococcia</taxon>
        <taxon>Myxococcales</taxon>
        <taxon>Cystobacterineae</taxon>
        <taxon>Archangiaceae</taxon>
        <taxon>Stigmatella</taxon>
    </lineage>
</organism>
<reference evidence="3" key="1">
    <citation type="submission" date="2016-10" db="EMBL/GenBank/DDBJ databases">
        <authorList>
            <person name="Varghese N."/>
            <person name="Submissions S."/>
        </authorList>
    </citation>
    <scope>NUCLEOTIDE SEQUENCE [LARGE SCALE GENOMIC DNA]</scope>
    <source>
        <strain evidence="3">DSM 16858</strain>
    </source>
</reference>
<dbReference type="RefSeq" id="WP_093525662.1">
    <property type="nucleotide sequence ID" value="NZ_FOIJ01000023.1"/>
</dbReference>
<accession>A0A1I0LA46</accession>
<protein>
    <recommendedName>
        <fullName evidence="4">Lipoprotein</fullName>
    </recommendedName>
</protein>
<dbReference type="Proteomes" id="UP000199181">
    <property type="component" value="Unassembled WGS sequence"/>
</dbReference>
<gene>
    <name evidence="2" type="ORF">SAMN05443639_12328</name>
</gene>
<keyword evidence="3" id="KW-1185">Reference proteome</keyword>
<keyword evidence="1" id="KW-0732">Signal</keyword>
<feature type="chain" id="PRO_5011721219" description="Lipoprotein" evidence="1">
    <location>
        <begin position="20"/>
        <end position="126"/>
    </location>
</feature>
<feature type="signal peptide" evidence="1">
    <location>
        <begin position="1"/>
        <end position="19"/>
    </location>
</feature>